<reference evidence="10 11" key="1">
    <citation type="submission" date="2024-01" db="EMBL/GenBank/DDBJ databases">
        <title>The genomes of 5 underutilized Papilionoideae crops provide insights into root nodulation and disease resistanc.</title>
        <authorList>
            <person name="Jiang F."/>
        </authorList>
    </citation>
    <scope>NUCLEOTIDE SEQUENCE [LARGE SCALE GENOMIC DNA]</scope>
    <source>
        <strain evidence="10">DUOXIRENSHENG_FW03</strain>
        <tissue evidence="10">Leaves</tissue>
    </source>
</reference>
<dbReference type="InterPro" id="IPR029028">
    <property type="entry name" value="Alpha/beta_knot_MTases"/>
</dbReference>
<evidence type="ECO:0000256" key="8">
    <source>
        <dbReference type="ARBA" id="ARBA00022884"/>
    </source>
</evidence>
<evidence type="ECO:0000256" key="9">
    <source>
        <dbReference type="SAM" id="MobiDB-lite"/>
    </source>
</evidence>
<feature type="region of interest" description="Disordered" evidence="9">
    <location>
        <begin position="1"/>
        <end position="24"/>
    </location>
</feature>
<evidence type="ECO:0000256" key="3">
    <source>
        <dbReference type="ARBA" id="ARBA00022552"/>
    </source>
</evidence>
<dbReference type="PANTHER" id="PTHR12636:SF5">
    <property type="entry name" value="RIBOSOMAL RNA SMALL SUBUNIT METHYLTRANSFERASE NEP1"/>
    <property type="match status" value="1"/>
</dbReference>
<gene>
    <name evidence="10" type="ORF">VNO78_23115</name>
</gene>
<evidence type="ECO:0000256" key="2">
    <source>
        <dbReference type="ARBA" id="ARBA00022517"/>
    </source>
</evidence>
<dbReference type="SUPFAM" id="SSF75217">
    <property type="entry name" value="alpha/beta knot"/>
    <property type="match status" value="1"/>
</dbReference>
<evidence type="ECO:0000256" key="4">
    <source>
        <dbReference type="ARBA" id="ARBA00022603"/>
    </source>
</evidence>
<evidence type="ECO:0000256" key="1">
    <source>
        <dbReference type="ARBA" id="ARBA00008115"/>
    </source>
</evidence>
<evidence type="ECO:0000313" key="10">
    <source>
        <dbReference type="EMBL" id="KAK7388301.1"/>
    </source>
</evidence>
<proteinExistence type="inferred from homology"/>
<protein>
    <submittedName>
        <fullName evidence="10">Uncharacterized protein</fullName>
    </submittedName>
</protein>
<keyword evidence="5" id="KW-0808">Transferase</keyword>
<keyword evidence="2" id="KW-0690">Ribosome biogenesis</keyword>
<organism evidence="10 11">
    <name type="scientific">Psophocarpus tetragonolobus</name>
    <name type="common">Winged bean</name>
    <name type="synonym">Dolichos tetragonolobus</name>
    <dbReference type="NCBI Taxonomy" id="3891"/>
    <lineage>
        <taxon>Eukaryota</taxon>
        <taxon>Viridiplantae</taxon>
        <taxon>Streptophyta</taxon>
        <taxon>Embryophyta</taxon>
        <taxon>Tracheophyta</taxon>
        <taxon>Spermatophyta</taxon>
        <taxon>Magnoliopsida</taxon>
        <taxon>eudicotyledons</taxon>
        <taxon>Gunneridae</taxon>
        <taxon>Pentapetalae</taxon>
        <taxon>rosids</taxon>
        <taxon>fabids</taxon>
        <taxon>Fabales</taxon>
        <taxon>Fabaceae</taxon>
        <taxon>Papilionoideae</taxon>
        <taxon>50 kb inversion clade</taxon>
        <taxon>NPAAA clade</taxon>
        <taxon>indigoferoid/millettioid clade</taxon>
        <taxon>Phaseoleae</taxon>
        <taxon>Psophocarpus</taxon>
    </lineage>
</organism>
<keyword evidence="8" id="KW-0694">RNA-binding</keyword>
<dbReference type="GO" id="GO:0019843">
    <property type="term" value="F:rRNA binding"/>
    <property type="evidence" value="ECO:0007669"/>
    <property type="project" value="UniProtKB-KW"/>
</dbReference>
<dbReference type="GO" id="GO:0070037">
    <property type="term" value="F:rRNA (pseudouridine) methyltransferase activity"/>
    <property type="evidence" value="ECO:0007669"/>
    <property type="project" value="InterPro"/>
</dbReference>
<keyword evidence="3" id="KW-0698">rRNA processing</keyword>
<keyword evidence="6" id="KW-0949">S-adenosyl-L-methionine</keyword>
<keyword evidence="7" id="KW-0699">rRNA-binding</keyword>
<accession>A0AAN9S4A1</accession>
<dbReference type="Proteomes" id="UP001386955">
    <property type="component" value="Unassembled WGS sequence"/>
</dbReference>
<dbReference type="EMBL" id="JAYMYS010000006">
    <property type="protein sequence ID" value="KAK7388301.1"/>
    <property type="molecule type" value="Genomic_DNA"/>
</dbReference>
<keyword evidence="11" id="KW-1185">Reference proteome</keyword>
<evidence type="ECO:0000256" key="7">
    <source>
        <dbReference type="ARBA" id="ARBA00022730"/>
    </source>
</evidence>
<name>A0AAN9S4A1_PSOTE</name>
<dbReference type="PANTHER" id="PTHR12636">
    <property type="entry name" value="NEP1/MRA1"/>
    <property type="match status" value="1"/>
</dbReference>
<dbReference type="InterPro" id="IPR005304">
    <property type="entry name" value="Rbsml_bgen_MeTrfase_EMG1/NEP1"/>
</dbReference>
<evidence type="ECO:0000313" key="11">
    <source>
        <dbReference type="Proteomes" id="UP001386955"/>
    </source>
</evidence>
<sequence length="256" mass="28806">MKGTHFGKDEGTHSQMSGKDEATHGKEKVFNESNVGGVIFFLNNLPIRFHPQVDDDLFLVPQIDDHSEVDDDVDGVVPSLPVGPENIGATFFLPLKRILSSKLNLHGFIRAIYVNFGPMGYYKVKPNTRLINQLAAFQTQLSVLFQYKIISNPDNREEVWWTLTNLPDIVSNLPANCRKIGCMDGEGYHSQGSIVNYRDYISAASDEQTYVFVVGEIDTEIQAHIDDFVKVSDYDLVATESLNRVISTMEIKWGIF</sequence>
<evidence type="ECO:0000256" key="6">
    <source>
        <dbReference type="ARBA" id="ARBA00022691"/>
    </source>
</evidence>
<dbReference type="InterPro" id="IPR029026">
    <property type="entry name" value="tRNA_m1G_MTases_N"/>
</dbReference>
<dbReference type="Pfam" id="PF03587">
    <property type="entry name" value="EMG1"/>
    <property type="match status" value="1"/>
</dbReference>
<comment type="similarity">
    <text evidence="1">Belongs to the class IV-like SAM-binding methyltransferase superfamily. RNA methyltransferase NEP1 family.</text>
</comment>
<dbReference type="GO" id="GO:0032040">
    <property type="term" value="C:small-subunit processome"/>
    <property type="evidence" value="ECO:0007669"/>
    <property type="project" value="TreeGrafter"/>
</dbReference>
<keyword evidence="4" id="KW-0489">Methyltransferase</keyword>
<evidence type="ECO:0000256" key="5">
    <source>
        <dbReference type="ARBA" id="ARBA00022679"/>
    </source>
</evidence>
<dbReference type="Gene3D" id="3.40.1280.10">
    <property type="match status" value="1"/>
</dbReference>
<dbReference type="AlphaFoldDB" id="A0AAN9S4A1"/>
<comment type="caution">
    <text evidence="10">The sequence shown here is derived from an EMBL/GenBank/DDBJ whole genome shotgun (WGS) entry which is preliminary data.</text>
</comment>
<dbReference type="GO" id="GO:0070475">
    <property type="term" value="P:rRNA base methylation"/>
    <property type="evidence" value="ECO:0007669"/>
    <property type="project" value="InterPro"/>
</dbReference>